<keyword evidence="3" id="KW-0547">Nucleotide-binding</keyword>
<dbReference type="NCBIfam" id="TIGR00462">
    <property type="entry name" value="genX"/>
    <property type="match status" value="1"/>
</dbReference>
<dbReference type="PRINTS" id="PR00982">
    <property type="entry name" value="TRNASYNTHLYS"/>
</dbReference>
<dbReference type="EC" id="6.3.1.-" evidence="6"/>
<dbReference type="GO" id="GO:0006430">
    <property type="term" value="P:lysyl-tRNA aminoacylation"/>
    <property type="evidence" value="ECO:0007669"/>
    <property type="project" value="InterPro"/>
</dbReference>
<comment type="subunit">
    <text evidence="1">Homodimer.</text>
</comment>
<dbReference type="InterPro" id="IPR018149">
    <property type="entry name" value="Lys-tRNA-synth_II_C"/>
</dbReference>
<keyword evidence="4" id="KW-0067">ATP-binding</keyword>
<dbReference type="PROSITE" id="PS50862">
    <property type="entry name" value="AA_TRNA_LIGASE_II"/>
    <property type="match status" value="1"/>
</dbReference>
<feature type="domain" description="Aminoacyl-transfer RNA synthetases class-II family profile" evidence="5">
    <location>
        <begin position="26"/>
        <end position="336"/>
    </location>
</feature>
<keyword evidence="6" id="KW-0648">Protein biosynthesis</keyword>
<evidence type="ECO:0000259" key="5">
    <source>
        <dbReference type="PROSITE" id="PS50862"/>
    </source>
</evidence>
<dbReference type="InterPro" id="IPR004525">
    <property type="entry name" value="EpmA"/>
</dbReference>
<dbReference type="InterPro" id="IPR045864">
    <property type="entry name" value="aa-tRNA-synth_II/BPL/LPL"/>
</dbReference>
<keyword evidence="6" id="KW-0251">Elongation factor</keyword>
<proteinExistence type="predicted"/>
<evidence type="ECO:0000313" key="6">
    <source>
        <dbReference type="EMBL" id="QDU35900.1"/>
    </source>
</evidence>
<dbReference type="KEGG" id="mri:Mal4_01820"/>
<evidence type="ECO:0000256" key="2">
    <source>
        <dbReference type="ARBA" id="ARBA00022598"/>
    </source>
</evidence>
<keyword evidence="7" id="KW-1185">Reference proteome</keyword>
<dbReference type="GO" id="GO:0000049">
    <property type="term" value="F:tRNA binding"/>
    <property type="evidence" value="ECO:0007669"/>
    <property type="project" value="TreeGrafter"/>
</dbReference>
<dbReference type="Pfam" id="PF00152">
    <property type="entry name" value="tRNA-synt_2"/>
    <property type="match status" value="1"/>
</dbReference>
<dbReference type="FunFam" id="3.30.930.10:FF:000017">
    <property type="entry name" value="Elongation factor P--(R)-beta-lysine ligase"/>
    <property type="match status" value="1"/>
</dbReference>
<gene>
    <name evidence="6" type="primary">epmA</name>
    <name evidence="6" type="ORF">Mal4_01820</name>
</gene>
<dbReference type="GO" id="GO:0005524">
    <property type="term" value="F:ATP binding"/>
    <property type="evidence" value="ECO:0007669"/>
    <property type="project" value="UniProtKB-KW"/>
</dbReference>
<dbReference type="PANTHER" id="PTHR42918:SF6">
    <property type="entry name" value="ELONGATION FACTOR P--(R)-BETA-LYSINE LIGASE"/>
    <property type="match status" value="1"/>
</dbReference>
<reference evidence="6 7" key="1">
    <citation type="submission" date="2019-02" db="EMBL/GenBank/DDBJ databases">
        <title>Deep-cultivation of Planctomycetes and their phenomic and genomic characterization uncovers novel biology.</title>
        <authorList>
            <person name="Wiegand S."/>
            <person name="Jogler M."/>
            <person name="Boedeker C."/>
            <person name="Pinto D."/>
            <person name="Vollmers J."/>
            <person name="Rivas-Marin E."/>
            <person name="Kohn T."/>
            <person name="Peeters S.H."/>
            <person name="Heuer A."/>
            <person name="Rast P."/>
            <person name="Oberbeckmann S."/>
            <person name="Bunk B."/>
            <person name="Jeske O."/>
            <person name="Meyerdierks A."/>
            <person name="Storesund J.E."/>
            <person name="Kallscheuer N."/>
            <person name="Luecker S."/>
            <person name="Lage O.M."/>
            <person name="Pohl T."/>
            <person name="Merkel B.J."/>
            <person name="Hornburger P."/>
            <person name="Mueller R.-W."/>
            <person name="Bruemmer F."/>
            <person name="Labrenz M."/>
            <person name="Spormann A.M."/>
            <person name="Op den Camp H."/>
            <person name="Overmann J."/>
            <person name="Amann R."/>
            <person name="Jetten M.S.M."/>
            <person name="Mascher T."/>
            <person name="Medema M.H."/>
            <person name="Devos D.P."/>
            <person name="Kaster A.-K."/>
            <person name="Ovreas L."/>
            <person name="Rohde M."/>
            <person name="Galperin M.Y."/>
            <person name="Jogler C."/>
        </authorList>
    </citation>
    <scope>NUCLEOTIDE SEQUENCE [LARGE SCALE GENOMIC DNA]</scope>
    <source>
        <strain evidence="6 7">Mal4</strain>
    </source>
</reference>
<dbReference type="RefSeq" id="WP_145366610.1">
    <property type="nucleotide sequence ID" value="NZ_CP036275.1"/>
</dbReference>
<organism evidence="6 7">
    <name type="scientific">Maioricimonas rarisocia</name>
    <dbReference type="NCBI Taxonomy" id="2528026"/>
    <lineage>
        <taxon>Bacteria</taxon>
        <taxon>Pseudomonadati</taxon>
        <taxon>Planctomycetota</taxon>
        <taxon>Planctomycetia</taxon>
        <taxon>Planctomycetales</taxon>
        <taxon>Planctomycetaceae</taxon>
        <taxon>Maioricimonas</taxon>
    </lineage>
</organism>
<evidence type="ECO:0000313" key="7">
    <source>
        <dbReference type="Proteomes" id="UP000320496"/>
    </source>
</evidence>
<sequence length="342" mass="37903">MNEAAAGDGSFLPSADLVTLRRRAILTQAVRTFFDRHGYWEVETPLLSRDICVDAWIDPFCLQGDGDGTLYLQTSPEFAMKRLLAAGADAIWQLTRSFRRGETGQYHNPEFAMLEWYRVGDDHHAQMTFVEALVRHVATQAVEFGAEAAPLSRLTEPIRRLRYDEAFAEFAGSSVLQLEVVDLAELARTHDLVVPASLQQGEGDRDDWLNLLLAEIVEPALASLGAVFLYDYPASQAALAKVSPGPPPVAERFELYLDGIEICNGYHELTEADELARRMQQQSDRRVAAGLPALPVESRLLQAMRKGLPNCAGVALGLDRLLMWALGAETLADVMPFPFDRC</sequence>
<evidence type="ECO:0000256" key="3">
    <source>
        <dbReference type="ARBA" id="ARBA00022741"/>
    </source>
</evidence>
<evidence type="ECO:0000256" key="4">
    <source>
        <dbReference type="ARBA" id="ARBA00022840"/>
    </source>
</evidence>
<dbReference type="AlphaFoldDB" id="A0A517Z087"/>
<dbReference type="GO" id="GO:0005829">
    <property type="term" value="C:cytosol"/>
    <property type="evidence" value="ECO:0007669"/>
    <property type="project" value="TreeGrafter"/>
</dbReference>
<dbReference type="GO" id="GO:0003746">
    <property type="term" value="F:translation elongation factor activity"/>
    <property type="evidence" value="ECO:0007669"/>
    <property type="project" value="UniProtKB-KW"/>
</dbReference>
<protein>
    <submittedName>
        <fullName evidence="6">Elongation factor P--(R)-beta-lysine ligase</fullName>
        <ecNumber evidence="6">6.3.1.-</ecNumber>
    </submittedName>
</protein>
<dbReference type="NCBIfam" id="NF006828">
    <property type="entry name" value="PRK09350.1"/>
    <property type="match status" value="1"/>
</dbReference>
<dbReference type="SUPFAM" id="SSF55681">
    <property type="entry name" value="Class II aaRS and biotin synthetases"/>
    <property type="match status" value="1"/>
</dbReference>
<dbReference type="EMBL" id="CP036275">
    <property type="protein sequence ID" value="QDU35900.1"/>
    <property type="molecule type" value="Genomic_DNA"/>
</dbReference>
<accession>A0A517Z087</accession>
<evidence type="ECO:0000256" key="1">
    <source>
        <dbReference type="ARBA" id="ARBA00011738"/>
    </source>
</evidence>
<dbReference type="Gene3D" id="3.30.930.10">
    <property type="entry name" value="Bira Bifunctional Protein, Domain 2"/>
    <property type="match status" value="1"/>
</dbReference>
<dbReference type="OrthoDB" id="9802326at2"/>
<dbReference type="PANTHER" id="PTHR42918">
    <property type="entry name" value="LYSYL-TRNA SYNTHETASE"/>
    <property type="match status" value="1"/>
</dbReference>
<dbReference type="InterPro" id="IPR006195">
    <property type="entry name" value="aa-tRNA-synth_II"/>
</dbReference>
<dbReference type="InterPro" id="IPR004364">
    <property type="entry name" value="Aa-tRNA-synt_II"/>
</dbReference>
<dbReference type="Proteomes" id="UP000320496">
    <property type="component" value="Chromosome"/>
</dbReference>
<name>A0A517Z087_9PLAN</name>
<keyword evidence="2 6" id="KW-0436">Ligase</keyword>
<dbReference type="GO" id="GO:0004824">
    <property type="term" value="F:lysine-tRNA ligase activity"/>
    <property type="evidence" value="ECO:0007669"/>
    <property type="project" value="InterPro"/>
</dbReference>